<evidence type="ECO:0000259" key="3">
    <source>
        <dbReference type="Pfam" id="PF20703"/>
    </source>
</evidence>
<dbReference type="Gene3D" id="2.160.20.10">
    <property type="entry name" value="Single-stranded right-handed beta-helix, Pectin lyase-like"/>
    <property type="match status" value="1"/>
</dbReference>
<dbReference type="InterPro" id="IPR027417">
    <property type="entry name" value="P-loop_NTPase"/>
</dbReference>
<sequence>MHDKLIRGIVRILDRERKTAGTGFLISESGLIATCSHVIQRDILQEQGEPRPEKVTVIFHATGDEQDARILVPWWLPWNMGDVAILQLEGTLPLGVQPLPLGPAEGTSGHTISVFGFPDIGDREGLGGSGRVVRVSKETGRPILQLQSGEITIGFSGAPVWDILGRRVIGMVSDITKPDQYHRLQTTAFAVSTETLRDVCPVLHISDVCPYLGLAAFSEADTEFFFGRQKFVDSILSRLRHEPGFLIILGPSGSGKSSVVQAGVVPQLKSGKIPGSDQWGVLVTRPTNSPFDELANQGFSDGGDDLIQGARAWQRQHPEQERLLLIVDQFEELFVNCADPLRKQFIEQIISLVQSPVSISVMLIMRDDFYSRITPYETLMVLLEQHRGPLHVPQTIKQDELTAMVQKPAEAVGLLFEEGLVEIIVRDTLEASLEDEDRGQVGRSAVLPLLEFALYELWKRRRKGMLLFEEYRKIGAVAGALTRWAEQTFRELKSEEERQLARRIFTGLMYVGEKEQGVLDSRRRRPILSFYQRGHEQEHVQQVIQHLVEKRLLTTDRDLQSNQETVEIIHDILPRKWGKLKTWLENDRQFLLWHQELEKRVRAWTNSHDTNTLLRGRDLAEANEQLKDHECDLNQEERAFLRASVRHHALSRWYAISAILVVVLIFGTSAGLFLQLQRESNINQVTTLDNDGVGSLRQDIARAHTGDVITFAQDISGIIRLTTGDLTITKNLTIRGPSTRNITIAGYGVDINPQATVTLSNLVFDAAPIKAHGTGNMKTTGIVTLTDCIVTHKHQFADENSDAAISVTSGHMIIRHSAVSGNDRIGISSVGGIVELMNSAVSDNIFHMVYCLENGGGGIHVERGGTLEINHSDVSGNNVINSDGVSANCLTNRSLTGFDAVATVGGGGIYFDNLTASDPGKLTISNSTISNNTIKGGDGGAIFIASWIDPSTFVTITNNTITQNKAHNIPALPLSPLGGHSGDIAFEYPVLSQLHLGRTNSFHDNSSDCDSPQLYGCRTPSSEYGQNG</sequence>
<keyword evidence="5" id="KW-1185">Reference proteome</keyword>
<accession>A0A402B8G0</accession>
<keyword evidence="2" id="KW-0812">Transmembrane</keyword>
<protein>
    <recommendedName>
        <fullName evidence="3">Novel STAND NTPase 1 domain-containing protein</fullName>
    </recommendedName>
</protein>
<dbReference type="InterPro" id="IPR043504">
    <property type="entry name" value="Peptidase_S1_PA_chymotrypsin"/>
</dbReference>
<dbReference type="SUPFAM" id="SSF52540">
    <property type="entry name" value="P-loop containing nucleoside triphosphate hydrolases"/>
    <property type="match status" value="1"/>
</dbReference>
<feature type="transmembrane region" description="Helical" evidence="2">
    <location>
        <begin position="653"/>
        <end position="674"/>
    </location>
</feature>
<dbReference type="RefSeq" id="WP_161982162.1">
    <property type="nucleotide sequence ID" value="NZ_BIFT01000001.1"/>
</dbReference>
<name>A0A402B8G0_9CHLR</name>
<feature type="compositionally biased region" description="Polar residues" evidence="1">
    <location>
        <begin position="1019"/>
        <end position="1028"/>
    </location>
</feature>
<dbReference type="EMBL" id="BIFT01000001">
    <property type="protein sequence ID" value="GCE27638.1"/>
    <property type="molecule type" value="Genomic_DNA"/>
</dbReference>
<proteinExistence type="predicted"/>
<evidence type="ECO:0000313" key="5">
    <source>
        <dbReference type="Proteomes" id="UP000287171"/>
    </source>
</evidence>
<organism evidence="4 5">
    <name type="scientific">Dictyobacter alpinus</name>
    <dbReference type="NCBI Taxonomy" id="2014873"/>
    <lineage>
        <taxon>Bacteria</taxon>
        <taxon>Bacillati</taxon>
        <taxon>Chloroflexota</taxon>
        <taxon>Ktedonobacteria</taxon>
        <taxon>Ktedonobacterales</taxon>
        <taxon>Dictyobacteraceae</taxon>
        <taxon>Dictyobacter</taxon>
    </lineage>
</organism>
<gene>
    <name evidence="4" type="ORF">KDA_31220</name>
</gene>
<dbReference type="Gene3D" id="2.40.10.10">
    <property type="entry name" value="Trypsin-like serine proteases"/>
    <property type="match status" value="2"/>
</dbReference>
<dbReference type="SUPFAM" id="SSF50494">
    <property type="entry name" value="Trypsin-like serine proteases"/>
    <property type="match status" value="1"/>
</dbReference>
<dbReference type="Proteomes" id="UP000287171">
    <property type="component" value="Unassembled WGS sequence"/>
</dbReference>
<dbReference type="AlphaFoldDB" id="A0A402B8G0"/>
<keyword evidence="2" id="KW-0472">Membrane</keyword>
<evidence type="ECO:0000256" key="1">
    <source>
        <dbReference type="SAM" id="MobiDB-lite"/>
    </source>
</evidence>
<dbReference type="InterPro" id="IPR049052">
    <property type="entry name" value="nSTAND1"/>
</dbReference>
<dbReference type="SMART" id="SM00710">
    <property type="entry name" value="PbH1"/>
    <property type="match status" value="6"/>
</dbReference>
<dbReference type="Pfam" id="PF13365">
    <property type="entry name" value="Trypsin_2"/>
    <property type="match status" value="1"/>
</dbReference>
<dbReference type="InterPro" id="IPR012334">
    <property type="entry name" value="Pectin_lyas_fold"/>
</dbReference>
<reference evidence="5" key="1">
    <citation type="submission" date="2018-12" db="EMBL/GenBank/DDBJ databases">
        <title>Tengunoibacter tsumagoiensis gen. nov., sp. nov., Dictyobacter kobayashii sp. nov., D. alpinus sp. nov., and D. joshuensis sp. nov. and description of Dictyobacteraceae fam. nov. within the order Ktedonobacterales isolated from Tengu-no-mugimeshi.</title>
        <authorList>
            <person name="Wang C.M."/>
            <person name="Zheng Y."/>
            <person name="Sakai Y."/>
            <person name="Toyoda A."/>
            <person name="Minakuchi Y."/>
            <person name="Abe K."/>
            <person name="Yokota A."/>
            <person name="Yabe S."/>
        </authorList>
    </citation>
    <scope>NUCLEOTIDE SEQUENCE [LARGE SCALE GENOMIC DNA]</scope>
    <source>
        <strain evidence="5">Uno16</strain>
    </source>
</reference>
<keyword evidence="2" id="KW-1133">Transmembrane helix</keyword>
<dbReference type="InterPro" id="IPR009003">
    <property type="entry name" value="Peptidase_S1_PA"/>
</dbReference>
<comment type="caution">
    <text evidence="4">The sequence shown here is derived from an EMBL/GenBank/DDBJ whole genome shotgun (WGS) entry which is preliminary data.</text>
</comment>
<evidence type="ECO:0000256" key="2">
    <source>
        <dbReference type="SAM" id="Phobius"/>
    </source>
</evidence>
<feature type="region of interest" description="Disordered" evidence="1">
    <location>
        <begin position="1002"/>
        <end position="1028"/>
    </location>
</feature>
<dbReference type="Pfam" id="PF20703">
    <property type="entry name" value="nSTAND1"/>
    <property type="match status" value="1"/>
</dbReference>
<dbReference type="InterPro" id="IPR006626">
    <property type="entry name" value="PbH1"/>
</dbReference>
<evidence type="ECO:0000313" key="4">
    <source>
        <dbReference type="EMBL" id="GCE27638.1"/>
    </source>
</evidence>
<dbReference type="SUPFAM" id="SSF51126">
    <property type="entry name" value="Pectin lyase-like"/>
    <property type="match status" value="1"/>
</dbReference>
<feature type="domain" description="Novel STAND NTPase 1" evidence="3">
    <location>
        <begin position="210"/>
        <end position="609"/>
    </location>
</feature>
<dbReference type="InterPro" id="IPR011050">
    <property type="entry name" value="Pectin_lyase_fold/virulence"/>
</dbReference>